<keyword evidence="2" id="KW-1185">Reference proteome</keyword>
<protein>
    <submittedName>
        <fullName evidence="1">Uncharacterized protein</fullName>
    </submittedName>
</protein>
<proteinExistence type="predicted"/>
<organism evidence="1 2">
    <name type="scientific">Pluteus cervinus</name>
    <dbReference type="NCBI Taxonomy" id="181527"/>
    <lineage>
        <taxon>Eukaryota</taxon>
        <taxon>Fungi</taxon>
        <taxon>Dikarya</taxon>
        <taxon>Basidiomycota</taxon>
        <taxon>Agaricomycotina</taxon>
        <taxon>Agaricomycetes</taxon>
        <taxon>Agaricomycetidae</taxon>
        <taxon>Agaricales</taxon>
        <taxon>Pluteineae</taxon>
        <taxon>Pluteaceae</taxon>
        <taxon>Pluteus</taxon>
    </lineage>
</organism>
<gene>
    <name evidence="1" type="ORF">BDN72DRAFT_280812</name>
</gene>
<reference evidence="1 2" key="1">
    <citation type="journal article" date="2019" name="Nat. Ecol. Evol.">
        <title>Megaphylogeny resolves global patterns of mushroom evolution.</title>
        <authorList>
            <person name="Varga T."/>
            <person name="Krizsan K."/>
            <person name="Foldi C."/>
            <person name="Dima B."/>
            <person name="Sanchez-Garcia M."/>
            <person name="Sanchez-Ramirez S."/>
            <person name="Szollosi G.J."/>
            <person name="Szarkandi J.G."/>
            <person name="Papp V."/>
            <person name="Albert L."/>
            <person name="Andreopoulos W."/>
            <person name="Angelini C."/>
            <person name="Antonin V."/>
            <person name="Barry K.W."/>
            <person name="Bougher N.L."/>
            <person name="Buchanan P."/>
            <person name="Buyck B."/>
            <person name="Bense V."/>
            <person name="Catcheside P."/>
            <person name="Chovatia M."/>
            <person name="Cooper J."/>
            <person name="Damon W."/>
            <person name="Desjardin D."/>
            <person name="Finy P."/>
            <person name="Geml J."/>
            <person name="Haridas S."/>
            <person name="Hughes K."/>
            <person name="Justo A."/>
            <person name="Karasinski D."/>
            <person name="Kautmanova I."/>
            <person name="Kiss B."/>
            <person name="Kocsube S."/>
            <person name="Kotiranta H."/>
            <person name="LaButti K.M."/>
            <person name="Lechner B.E."/>
            <person name="Liimatainen K."/>
            <person name="Lipzen A."/>
            <person name="Lukacs Z."/>
            <person name="Mihaltcheva S."/>
            <person name="Morgado L.N."/>
            <person name="Niskanen T."/>
            <person name="Noordeloos M.E."/>
            <person name="Ohm R.A."/>
            <person name="Ortiz-Santana B."/>
            <person name="Ovrebo C."/>
            <person name="Racz N."/>
            <person name="Riley R."/>
            <person name="Savchenko A."/>
            <person name="Shiryaev A."/>
            <person name="Soop K."/>
            <person name="Spirin V."/>
            <person name="Szebenyi C."/>
            <person name="Tomsovsky M."/>
            <person name="Tulloss R.E."/>
            <person name="Uehling J."/>
            <person name="Grigoriev I.V."/>
            <person name="Vagvolgyi C."/>
            <person name="Papp T."/>
            <person name="Martin F.M."/>
            <person name="Miettinen O."/>
            <person name="Hibbett D.S."/>
            <person name="Nagy L.G."/>
        </authorList>
    </citation>
    <scope>NUCLEOTIDE SEQUENCE [LARGE SCALE GENOMIC DNA]</scope>
    <source>
        <strain evidence="1 2">NL-1719</strain>
    </source>
</reference>
<evidence type="ECO:0000313" key="1">
    <source>
        <dbReference type="EMBL" id="TFK64179.1"/>
    </source>
</evidence>
<dbReference type="EMBL" id="ML208486">
    <property type="protein sequence ID" value="TFK64179.1"/>
    <property type="molecule type" value="Genomic_DNA"/>
</dbReference>
<sequence>MRSLLPHIVLSSLLSCRTSLNVIHANIADQSQIQILASENEKQKSINHDYVAACHTRWCSM</sequence>
<evidence type="ECO:0000313" key="2">
    <source>
        <dbReference type="Proteomes" id="UP000308600"/>
    </source>
</evidence>
<name>A0ACD3AEZ7_9AGAR</name>
<accession>A0ACD3AEZ7</accession>
<dbReference type="Proteomes" id="UP000308600">
    <property type="component" value="Unassembled WGS sequence"/>
</dbReference>